<accession>A0A0J9XAC4</accession>
<reference evidence="20" key="1">
    <citation type="submission" date="2014-03" db="EMBL/GenBank/DDBJ databases">
        <authorList>
            <person name="Casaregola S."/>
        </authorList>
    </citation>
    <scope>NUCLEOTIDE SEQUENCE [LARGE SCALE GENOMIC DNA]</scope>
    <source>
        <strain evidence="20">CLIB 918</strain>
    </source>
</reference>
<keyword evidence="9" id="KW-0254">Endocytosis</keyword>
<evidence type="ECO:0000256" key="1">
    <source>
        <dbReference type="ARBA" id="ARBA00004125"/>
    </source>
</evidence>
<evidence type="ECO:0000259" key="18">
    <source>
        <dbReference type="PROSITE" id="PS50031"/>
    </source>
</evidence>
<evidence type="ECO:0000256" key="6">
    <source>
        <dbReference type="ARBA" id="ARBA00020728"/>
    </source>
</evidence>
<dbReference type="PANTHER" id="PTHR11216:SF173">
    <property type="entry name" value="ACTIN CYTOSKELETON-REGULATORY COMPLEX PROTEIN PAN1"/>
    <property type="match status" value="1"/>
</dbReference>
<keyword evidence="12 16" id="KW-0175">Coiled coil</keyword>
<dbReference type="SMART" id="SM00054">
    <property type="entry name" value="EFh"/>
    <property type="match status" value="3"/>
</dbReference>
<evidence type="ECO:0000256" key="3">
    <source>
        <dbReference type="ARBA" id="ARBA00004413"/>
    </source>
</evidence>
<feature type="compositionally biased region" description="Low complexity" evidence="17">
    <location>
        <begin position="1116"/>
        <end position="1133"/>
    </location>
</feature>
<dbReference type="SMART" id="SM00027">
    <property type="entry name" value="EH"/>
    <property type="match status" value="2"/>
</dbReference>
<dbReference type="OrthoDB" id="2015333at2759"/>
<dbReference type="PROSITE" id="PS50222">
    <property type="entry name" value="EF_HAND_2"/>
    <property type="match status" value="2"/>
</dbReference>
<feature type="compositionally biased region" description="Low complexity" evidence="17">
    <location>
        <begin position="947"/>
        <end position="962"/>
    </location>
</feature>
<dbReference type="InterPro" id="IPR000261">
    <property type="entry name" value="EH_dom"/>
</dbReference>
<proteinExistence type="inferred from homology"/>
<evidence type="ECO:0000256" key="4">
    <source>
        <dbReference type="ARBA" id="ARBA00009351"/>
    </source>
</evidence>
<dbReference type="FunFam" id="1.10.238.10:FF:000349">
    <property type="entry name" value="Actin cytoskeleton-regulatory complex protein PAN1"/>
    <property type="match status" value="1"/>
</dbReference>
<feature type="domain" description="EH" evidence="18">
    <location>
        <begin position="82"/>
        <end position="161"/>
    </location>
</feature>
<dbReference type="GO" id="GO:0005509">
    <property type="term" value="F:calcium ion binding"/>
    <property type="evidence" value="ECO:0007669"/>
    <property type="project" value="InterPro"/>
</dbReference>
<dbReference type="PROSITE" id="PS50031">
    <property type="entry name" value="EH"/>
    <property type="match status" value="2"/>
</dbReference>
<dbReference type="SUPFAM" id="SSF47473">
    <property type="entry name" value="EF-hand"/>
    <property type="match status" value="2"/>
</dbReference>
<evidence type="ECO:0000256" key="7">
    <source>
        <dbReference type="ARBA" id="ARBA00022475"/>
    </source>
</evidence>
<dbReference type="GO" id="GO:0010008">
    <property type="term" value="C:endosome membrane"/>
    <property type="evidence" value="ECO:0007669"/>
    <property type="project" value="UniProtKB-SubCell"/>
</dbReference>
<feature type="region of interest" description="Disordered" evidence="17">
    <location>
        <begin position="790"/>
        <end position="814"/>
    </location>
</feature>
<feature type="domain" description="EF-hand" evidence="19">
    <location>
        <begin position="115"/>
        <end position="150"/>
    </location>
</feature>
<dbReference type="Gene3D" id="1.10.238.10">
    <property type="entry name" value="EF-hand"/>
    <property type="match status" value="2"/>
</dbReference>
<dbReference type="PANTHER" id="PTHR11216">
    <property type="entry name" value="EH DOMAIN"/>
    <property type="match status" value="1"/>
</dbReference>
<evidence type="ECO:0000256" key="12">
    <source>
        <dbReference type="ARBA" id="ARBA00023054"/>
    </source>
</evidence>
<keyword evidence="15" id="KW-0206">Cytoskeleton</keyword>
<feature type="compositionally biased region" description="Basic and acidic residues" evidence="17">
    <location>
        <begin position="659"/>
        <end position="674"/>
    </location>
</feature>
<keyword evidence="14" id="KW-0009">Actin-binding</keyword>
<feature type="region of interest" description="Disordered" evidence="17">
    <location>
        <begin position="180"/>
        <end position="220"/>
    </location>
</feature>
<feature type="region of interest" description="Disordered" evidence="17">
    <location>
        <begin position="1003"/>
        <end position="1219"/>
    </location>
</feature>
<feature type="coiled-coil region" evidence="16">
    <location>
        <begin position="681"/>
        <end position="789"/>
    </location>
</feature>
<feature type="compositionally biased region" description="Low complexity" evidence="17">
    <location>
        <begin position="240"/>
        <end position="251"/>
    </location>
</feature>
<dbReference type="InterPro" id="IPR011992">
    <property type="entry name" value="EF-hand-dom_pair"/>
</dbReference>
<feature type="domain" description="EF-hand" evidence="19">
    <location>
        <begin position="534"/>
        <end position="569"/>
    </location>
</feature>
<dbReference type="Pfam" id="PF08226">
    <property type="entry name" value="DUF1720"/>
    <property type="match status" value="1"/>
</dbReference>
<evidence type="ECO:0000256" key="2">
    <source>
        <dbReference type="ARBA" id="ARBA00004134"/>
    </source>
</evidence>
<protein>
    <recommendedName>
        <fullName evidence="5">Actin cytoskeleton-regulatory complex protein PAN1</fullName>
    </recommendedName>
    <alternativeName>
        <fullName evidence="6">Actin cytoskeleton-regulatory complex protein pan1</fullName>
    </alternativeName>
</protein>
<name>A0A0J9XAC4_GEOCN</name>
<feature type="domain" description="EH" evidence="18">
    <location>
        <begin position="501"/>
        <end position="590"/>
    </location>
</feature>
<dbReference type="EMBL" id="CCBN010000006">
    <property type="protein sequence ID" value="CDO54120.1"/>
    <property type="molecule type" value="Genomic_DNA"/>
</dbReference>
<evidence type="ECO:0000256" key="9">
    <source>
        <dbReference type="ARBA" id="ARBA00022583"/>
    </source>
</evidence>
<feature type="coiled-coil region" evidence="16">
    <location>
        <begin position="843"/>
        <end position="870"/>
    </location>
</feature>
<evidence type="ECO:0000313" key="21">
    <source>
        <dbReference type="Proteomes" id="UP000242525"/>
    </source>
</evidence>
<comment type="caution">
    <text evidence="20">The sequence shown here is derived from an EMBL/GenBank/DDBJ whole genome shotgun (WGS) entry which is preliminary data.</text>
</comment>
<dbReference type="InterPro" id="IPR013182">
    <property type="entry name" value="DUF1720"/>
</dbReference>
<dbReference type="Pfam" id="PF12763">
    <property type="entry name" value="EH"/>
    <property type="match status" value="2"/>
</dbReference>
<evidence type="ECO:0000256" key="10">
    <source>
        <dbReference type="ARBA" id="ARBA00022737"/>
    </source>
</evidence>
<dbReference type="GO" id="GO:0005886">
    <property type="term" value="C:plasma membrane"/>
    <property type="evidence" value="ECO:0007669"/>
    <property type="project" value="UniProtKB-SubCell"/>
</dbReference>
<keyword evidence="11" id="KW-0967">Endosome</keyword>
<feature type="compositionally biased region" description="Low complexity" evidence="17">
    <location>
        <begin position="793"/>
        <end position="807"/>
    </location>
</feature>
<evidence type="ECO:0000259" key="19">
    <source>
        <dbReference type="PROSITE" id="PS50222"/>
    </source>
</evidence>
<feature type="compositionally biased region" description="Polar residues" evidence="17">
    <location>
        <begin position="365"/>
        <end position="374"/>
    </location>
</feature>
<evidence type="ECO:0000256" key="5">
    <source>
        <dbReference type="ARBA" id="ARBA00015110"/>
    </source>
</evidence>
<feature type="region of interest" description="Disordered" evidence="17">
    <location>
        <begin position="316"/>
        <end position="374"/>
    </location>
</feature>
<feature type="compositionally biased region" description="Low complexity" evidence="17">
    <location>
        <begin position="1055"/>
        <end position="1071"/>
    </location>
</feature>
<feature type="region of interest" description="Disordered" evidence="17">
    <location>
        <begin position="646"/>
        <end position="676"/>
    </location>
</feature>
<feature type="compositionally biased region" description="Polar residues" evidence="17">
    <location>
        <begin position="335"/>
        <end position="359"/>
    </location>
</feature>
<evidence type="ECO:0000256" key="11">
    <source>
        <dbReference type="ARBA" id="ARBA00022753"/>
    </source>
</evidence>
<dbReference type="GO" id="GO:0003779">
    <property type="term" value="F:actin binding"/>
    <property type="evidence" value="ECO:0007669"/>
    <property type="project" value="UniProtKB-KW"/>
</dbReference>
<feature type="compositionally biased region" description="Polar residues" evidence="17">
    <location>
        <begin position="963"/>
        <end position="979"/>
    </location>
</feature>
<feature type="compositionally biased region" description="Acidic residues" evidence="17">
    <location>
        <begin position="1081"/>
        <end position="1096"/>
    </location>
</feature>
<keyword evidence="10" id="KW-0677">Repeat</keyword>
<keyword evidence="7" id="KW-1003">Cell membrane</keyword>
<dbReference type="InterPro" id="IPR002048">
    <property type="entry name" value="EF_hand_dom"/>
</dbReference>
<comment type="similarity">
    <text evidence="4">Belongs to the PAN1 family.</text>
</comment>
<feature type="compositionally biased region" description="Acidic residues" evidence="17">
    <location>
        <begin position="1159"/>
        <end position="1174"/>
    </location>
</feature>
<evidence type="ECO:0000256" key="13">
    <source>
        <dbReference type="ARBA" id="ARBA00023136"/>
    </source>
</evidence>
<organism evidence="20 21">
    <name type="scientific">Geotrichum candidum</name>
    <name type="common">Oospora lactis</name>
    <name type="synonym">Dipodascus geotrichum</name>
    <dbReference type="NCBI Taxonomy" id="1173061"/>
    <lineage>
        <taxon>Eukaryota</taxon>
        <taxon>Fungi</taxon>
        <taxon>Dikarya</taxon>
        <taxon>Ascomycota</taxon>
        <taxon>Saccharomycotina</taxon>
        <taxon>Dipodascomycetes</taxon>
        <taxon>Dipodascales</taxon>
        <taxon>Dipodascaceae</taxon>
        <taxon>Geotrichum</taxon>
    </lineage>
</organism>
<feature type="compositionally biased region" description="Low complexity" evidence="17">
    <location>
        <begin position="183"/>
        <end position="209"/>
    </location>
</feature>
<feature type="compositionally biased region" description="Polar residues" evidence="17">
    <location>
        <begin position="1028"/>
        <end position="1045"/>
    </location>
</feature>
<keyword evidence="13" id="KW-0472">Membrane</keyword>
<dbReference type="GO" id="GO:0016197">
    <property type="term" value="P:endosomal transport"/>
    <property type="evidence" value="ECO:0007669"/>
    <property type="project" value="TreeGrafter"/>
</dbReference>
<feature type="region of interest" description="Disordered" evidence="17">
    <location>
        <begin position="932"/>
        <end position="985"/>
    </location>
</feature>
<gene>
    <name evidence="20" type="ORF">BN980_GECA06s04960g</name>
</gene>
<evidence type="ECO:0000256" key="14">
    <source>
        <dbReference type="ARBA" id="ARBA00023203"/>
    </source>
</evidence>
<dbReference type="GO" id="GO:0030479">
    <property type="term" value="C:actin cortical patch"/>
    <property type="evidence" value="ECO:0007669"/>
    <property type="project" value="UniProtKB-SubCell"/>
</dbReference>
<sequence>MGYQQTGLVNQATGYQQPQQQQYLNPQATGYVNQGYQPQQQQYVPPPVPSIPSEYTSTSQAPVVNTSLTIPNVRLSFLTPDEQKNYEQLFRSKVPQKEQALSGALAKDVLVMSGLPPQTLGEIWNLADTNRSGALLFPEFALAMYYCSQALKGQPVPSVLPEDVKRDVTKFVDVISFNIPEETSSNGNNTSTSNTTQQTAQQQPQQSFNAPGLQPSTTASLAPQATGFQQSLPTQATGFQQQQPLQSTQPTGYTSSIQPQLTGYTPTIQAQTTGYTPTVQAQTTGYTPTIQAQTTGYTPTIQAQTTGYSPASALQTTQSTGFQSNASAPAAGPIQPQTTGYTPLQSQLTGFVASSTTGSGPAVSNMPQTTTVSQPLQGQATGIVQTPLQTQATGFSQPLQTQATGFNQPLPTQATGIQPLQNQATGFVQPLQSQATGYPAPLQAMPTGKPGQWGFINNPSGGLPGLDKFHSRFMPQEGTQNFTSAGLEGNAKVEWAITKDEKRVYDKIFAEWDRDHKGTMGGETAIQVLSQSGLSQRDLEAIWTLSDPGNKGKLDRDEFAVAMHLIYRRLNNYPIPARLPPELIPPSSINFSDSVSQVKKFLRANNSKPDSSSGSGVSYMKDRSFTSNSTKNIKKDATVFKNDDSEMVYRSRARHKSSKNKDKSEPKSQDEERHRRNHMTLAELRKQVHEKKILLDAIDARDEEEYDNVVNIEDRDKREIETLKDRIVDIQKEIYKYPVSNASPSEGKKQLQHKLADLKKQIPTLIQNVKEVENEIVQFKLQLFKAKAEHENPGSTITGTGPNGTITDSDRRKAKNRALLKARMASLTGKPSSENVYDFEAFERDYNAELERLTREKETIETTMRDIEESSTQISREVEASLRGGSYDEETNPDREYNRFEEAIGVEDDVKDLILSLRRFKPATPAIAETPKAAPAFSSTRKYDFGSTPSSSVSSSRQVSTSDLPSAVSSPTIRHTASPQPVHRTPAERAAYIKAEAKRRMEERMAAMGIRRPGASSSSAKASPVESPRSTPEPTQLPTFASPSHSPAPVPTTPQAPVEVAPTPVAAPAAPFNSETYKEESSEDSSSSDDDDDYDDEQFKRMIQQRASAESHGRDSPAASPAAPAADSAPASSQSKESQMEQLKAQMEAMKREQLSLEAENDSDDSDASDDSLDEQIRQLEQQTQSHNPFLKAGDNNPFAKMAAQKQQQQQQEKKDDDA</sequence>
<evidence type="ECO:0000313" key="20">
    <source>
        <dbReference type="EMBL" id="CDO54120.1"/>
    </source>
</evidence>
<dbReference type="CDD" id="cd00052">
    <property type="entry name" value="EH"/>
    <property type="match status" value="2"/>
</dbReference>
<feature type="compositionally biased region" description="Polar residues" evidence="17">
    <location>
        <begin position="1179"/>
        <end position="1188"/>
    </location>
</feature>
<evidence type="ECO:0000256" key="16">
    <source>
        <dbReference type="SAM" id="Coils"/>
    </source>
</evidence>
<evidence type="ECO:0000256" key="15">
    <source>
        <dbReference type="ARBA" id="ARBA00023212"/>
    </source>
</evidence>
<keyword evidence="21" id="KW-1185">Reference proteome</keyword>
<evidence type="ECO:0000256" key="8">
    <source>
        <dbReference type="ARBA" id="ARBA00022490"/>
    </source>
</evidence>
<dbReference type="Proteomes" id="UP000242525">
    <property type="component" value="Unassembled WGS sequence"/>
</dbReference>
<evidence type="ECO:0000256" key="17">
    <source>
        <dbReference type="SAM" id="MobiDB-lite"/>
    </source>
</evidence>
<keyword evidence="8" id="KW-0963">Cytoplasm</keyword>
<dbReference type="GO" id="GO:0006897">
    <property type="term" value="P:endocytosis"/>
    <property type="evidence" value="ECO:0007669"/>
    <property type="project" value="UniProtKB-KW"/>
</dbReference>
<feature type="compositionally biased region" description="Polar residues" evidence="17">
    <location>
        <begin position="316"/>
        <end position="327"/>
    </location>
</feature>
<feature type="region of interest" description="Disordered" evidence="17">
    <location>
        <begin position="235"/>
        <end position="260"/>
    </location>
</feature>
<comment type="subcellular location">
    <subcellularLocation>
        <location evidence="3">Cell membrane</location>
        <topology evidence="3">Peripheral membrane protein</topology>
        <orientation evidence="3">Cytoplasmic side</orientation>
    </subcellularLocation>
    <subcellularLocation>
        <location evidence="2">Cytoplasm</location>
        <location evidence="2">Cytoskeleton</location>
        <location evidence="2">Actin patch</location>
    </subcellularLocation>
    <subcellularLocation>
        <location evidence="1">Endosome membrane</location>
        <topology evidence="1">Peripheral membrane protein</topology>
        <orientation evidence="1">Cytoplasmic side</orientation>
    </subcellularLocation>
</comment>
<dbReference type="STRING" id="1173061.A0A0J9XAC4"/>
<feature type="region of interest" description="Disordered" evidence="17">
    <location>
        <begin position="602"/>
        <end position="623"/>
    </location>
</feature>
<dbReference type="AlphaFoldDB" id="A0A0J9XAC4"/>